<reference evidence="7" key="1">
    <citation type="submission" date="2014-01" db="EMBL/GenBank/DDBJ databases">
        <title>The Genome Sequence of Anopheles farauti FAR1 (V2).</title>
        <authorList>
            <consortium name="The Broad Institute Genomics Platform"/>
            <person name="Neafsey D.E."/>
            <person name="Besansky N."/>
            <person name="Howell P."/>
            <person name="Walton C."/>
            <person name="Young S.K."/>
            <person name="Zeng Q."/>
            <person name="Gargeya S."/>
            <person name="Fitzgerald M."/>
            <person name="Haas B."/>
            <person name="Abouelleil A."/>
            <person name="Allen A.W."/>
            <person name="Alvarado L."/>
            <person name="Arachchi H.M."/>
            <person name="Berlin A.M."/>
            <person name="Chapman S.B."/>
            <person name="Gainer-Dewar J."/>
            <person name="Goldberg J."/>
            <person name="Griggs A."/>
            <person name="Gujja S."/>
            <person name="Hansen M."/>
            <person name="Howarth C."/>
            <person name="Imamovic A."/>
            <person name="Ireland A."/>
            <person name="Larimer J."/>
            <person name="McCowan C."/>
            <person name="Murphy C."/>
            <person name="Pearson M."/>
            <person name="Poon T.W."/>
            <person name="Priest M."/>
            <person name="Roberts A."/>
            <person name="Saif S."/>
            <person name="Shea T."/>
            <person name="Sisk P."/>
            <person name="Sykes S."/>
            <person name="Wortman J."/>
            <person name="Nusbaum C."/>
            <person name="Birren B."/>
        </authorList>
    </citation>
    <scope>NUCLEOTIDE SEQUENCE [LARGE SCALE GENOMIC DNA]</scope>
    <source>
        <strain evidence="7">FAR1</strain>
    </source>
</reference>
<dbReference type="SMART" id="SM00737">
    <property type="entry name" value="ML"/>
    <property type="match status" value="1"/>
</dbReference>
<dbReference type="FunFam" id="2.60.40.770:FF:000001">
    <property type="entry name" value="NPC intracellular cholesterol transporter 2"/>
    <property type="match status" value="1"/>
</dbReference>
<accession>A0A499FUT3</accession>
<proteinExistence type="inferred from homology"/>
<dbReference type="VEuPathDB" id="VectorBase:AFAF021877"/>
<dbReference type="InterPro" id="IPR039670">
    <property type="entry name" value="NPC2-like"/>
</dbReference>
<feature type="domain" description="MD-2-related lipid-recognition" evidence="5">
    <location>
        <begin position="27"/>
        <end position="151"/>
    </location>
</feature>
<dbReference type="GO" id="GO:0015918">
    <property type="term" value="P:sterol transport"/>
    <property type="evidence" value="ECO:0007669"/>
    <property type="project" value="InterPro"/>
</dbReference>
<keyword evidence="7" id="KW-1185">Reference proteome</keyword>
<dbReference type="InterPro" id="IPR003172">
    <property type="entry name" value="ML_dom"/>
</dbReference>
<dbReference type="EnsemblMetazoa" id="AFAF021877-RA">
    <property type="protein sequence ID" value="AFAF021877-PA"/>
    <property type="gene ID" value="AFAF021877"/>
</dbReference>
<dbReference type="Proteomes" id="UP000075886">
    <property type="component" value="Unassembled WGS sequence"/>
</dbReference>
<dbReference type="PANTHER" id="PTHR11306:SF55">
    <property type="entry name" value="GEO08227P1-RELATED"/>
    <property type="match status" value="1"/>
</dbReference>
<organism evidence="6 7">
    <name type="scientific">Anopheles farauti</name>
    <dbReference type="NCBI Taxonomy" id="69004"/>
    <lineage>
        <taxon>Eukaryota</taxon>
        <taxon>Metazoa</taxon>
        <taxon>Ecdysozoa</taxon>
        <taxon>Arthropoda</taxon>
        <taxon>Hexapoda</taxon>
        <taxon>Insecta</taxon>
        <taxon>Pterygota</taxon>
        <taxon>Neoptera</taxon>
        <taxon>Endopterygota</taxon>
        <taxon>Diptera</taxon>
        <taxon>Nematocera</taxon>
        <taxon>Culicoidea</taxon>
        <taxon>Culicidae</taxon>
        <taxon>Anophelinae</taxon>
        <taxon>Anopheles</taxon>
    </lineage>
</organism>
<keyword evidence="4" id="KW-0732">Signal</keyword>
<feature type="chain" id="PRO_5020041297" description="MD-2-related lipid-recognition domain-containing protein" evidence="4">
    <location>
        <begin position="23"/>
        <end position="166"/>
    </location>
</feature>
<dbReference type="STRING" id="69004.A0A499FUT3"/>
<comment type="subcellular location">
    <subcellularLocation>
        <location evidence="1">Secreted</location>
    </subcellularLocation>
</comment>
<name>A0A499FUT3_9DIPT</name>
<dbReference type="GO" id="GO:0032934">
    <property type="term" value="F:sterol binding"/>
    <property type="evidence" value="ECO:0007669"/>
    <property type="project" value="InterPro"/>
</dbReference>
<dbReference type="EMBL" id="AXCN02001032">
    <property type="status" value="NOT_ANNOTATED_CDS"/>
    <property type="molecule type" value="Genomic_DNA"/>
</dbReference>
<protein>
    <recommendedName>
        <fullName evidence="5">MD-2-related lipid-recognition domain-containing protein</fullName>
    </recommendedName>
</protein>
<dbReference type="PANTHER" id="PTHR11306">
    <property type="entry name" value="NIEMANN PICK TYPE C2 PROTEIN NPC2-RELATED"/>
    <property type="match status" value="1"/>
</dbReference>
<evidence type="ECO:0000313" key="7">
    <source>
        <dbReference type="Proteomes" id="UP000075886"/>
    </source>
</evidence>
<evidence type="ECO:0000313" key="6">
    <source>
        <dbReference type="EnsemblMetazoa" id="AFAF021877-PA"/>
    </source>
</evidence>
<keyword evidence="3" id="KW-0964">Secreted</keyword>
<dbReference type="InterPro" id="IPR014756">
    <property type="entry name" value="Ig_E-set"/>
</dbReference>
<evidence type="ECO:0000259" key="5">
    <source>
        <dbReference type="SMART" id="SM00737"/>
    </source>
</evidence>
<dbReference type="GO" id="GO:0005576">
    <property type="term" value="C:extracellular region"/>
    <property type="evidence" value="ECO:0007669"/>
    <property type="project" value="UniProtKB-SubCell"/>
</dbReference>
<dbReference type="Gene3D" id="2.60.40.770">
    <property type="match status" value="1"/>
</dbReference>
<evidence type="ECO:0000256" key="4">
    <source>
        <dbReference type="SAM" id="SignalP"/>
    </source>
</evidence>
<dbReference type="Pfam" id="PF02221">
    <property type="entry name" value="E1_DerP2_DerF2"/>
    <property type="match status" value="1"/>
</dbReference>
<sequence>MKCFQTVASVAFLALCLQVVSAEVVNVKKCPGENDCTINEVTITPCPEAAEGNICNLHRNKNVSLSFDFTPKFNAENLIAEVVWTRQLFDTPFMGMDSAACNYTTCPIHSGQRQTYTYQLEISKRYPPKQYDVKWMLRDQYYKSCCFIVPINIVAGKAKTKEAETN</sequence>
<comment type="similarity">
    <text evidence="2">Belongs to the NPC2 family.</text>
</comment>
<evidence type="ECO:0000256" key="3">
    <source>
        <dbReference type="ARBA" id="ARBA00022525"/>
    </source>
</evidence>
<evidence type="ECO:0000256" key="2">
    <source>
        <dbReference type="ARBA" id="ARBA00006370"/>
    </source>
</evidence>
<dbReference type="AlphaFoldDB" id="A0A499FUT3"/>
<feature type="signal peptide" evidence="4">
    <location>
        <begin position="1"/>
        <end position="22"/>
    </location>
</feature>
<evidence type="ECO:0000256" key="1">
    <source>
        <dbReference type="ARBA" id="ARBA00004613"/>
    </source>
</evidence>
<dbReference type="SUPFAM" id="SSF81296">
    <property type="entry name" value="E set domains"/>
    <property type="match status" value="1"/>
</dbReference>
<reference evidence="6" key="2">
    <citation type="submission" date="2020-05" db="UniProtKB">
        <authorList>
            <consortium name="EnsemblMetazoa"/>
        </authorList>
    </citation>
    <scope>IDENTIFICATION</scope>
    <source>
        <strain evidence="6">FAR1</strain>
    </source>
</reference>